<feature type="active site" evidence="5">
    <location>
        <position position="394"/>
    </location>
</feature>
<dbReference type="Pfam" id="PF01532">
    <property type="entry name" value="Glyco_hydro_47"/>
    <property type="match status" value="1"/>
</dbReference>
<dbReference type="Gene3D" id="1.50.10.10">
    <property type="match status" value="1"/>
</dbReference>
<dbReference type="GO" id="GO:0004571">
    <property type="term" value="F:mannosyl-oligosaccharide 1,2-alpha-mannosidase activity"/>
    <property type="evidence" value="ECO:0007669"/>
    <property type="project" value="InterPro"/>
</dbReference>
<dbReference type="GO" id="GO:0016020">
    <property type="term" value="C:membrane"/>
    <property type="evidence" value="ECO:0007669"/>
    <property type="project" value="InterPro"/>
</dbReference>
<dbReference type="GO" id="GO:0005975">
    <property type="term" value="P:carbohydrate metabolic process"/>
    <property type="evidence" value="ECO:0007669"/>
    <property type="project" value="InterPro"/>
</dbReference>
<protein>
    <recommendedName>
        <fullName evidence="7">alpha-1,2-Mannosidase</fullName>
        <ecNumber evidence="7">3.2.1.-</ecNumber>
    </recommendedName>
</protein>
<evidence type="ECO:0000256" key="2">
    <source>
        <dbReference type="ARBA" id="ARBA00007658"/>
    </source>
</evidence>
<feature type="active site" evidence="5">
    <location>
        <position position="276"/>
    </location>
</feature>
<keyword evidence="4" id="KW-0325">Glycoprotein</keyword>
<dbReference type="GO" id="GO:1904380">
    <property type="term" value="P:endoplasmic reticulum mannose trimming"/>
    <property type="evidence" value="ECO:0007669"/>
    <property type="project" value="InterPro"/>
</dbReference>
<keyword evidence="9" id="KW-0732">Signal</keyword>
<evidence type="ECO:0000256" key="1">
    <source>
        <dbReference type="ARBA" id="ARBA00004240"/>
    </source>
</evidence>
<feature type="compositionally biased region" description="Basic and acidic residues" evidence="8">
    <location>
        <begin position="849"/>
        <end position="859"/>
    </location>
</feature>
<feature type="chain" id="PRO_5007050810" description="alpha-1,2-Mannosidase" evidence="9">
    <location>
        <begin position="27"/>
        <end position="1162"/>
    </location>
</feature>
<evidence type="ECO:0000256" key="4">
    <source>
        <dbReference type="ARBA" id="ARBA00023180"/>
    </source>
</evidence>
<sequence>MFRCHFFRWLLFSFGMLFCMEIFCQGVYMSTDEITELKNKTKEMFFHAYRSYMKNAFPADELMPLSCKGRYRNSEPSRGDIDDALGNFSLTLIDSLDTLFIFNELDEFERAVLNILDYVSLDTDVDVSVFETNIRVLGGLLGGHMAALELKASHPNRMTWYDKQLLEMAVDAGNRLLPAFNTTTGLPYPRVNLNIGIGTPRRVETDTCTACAGTMILEFATLSRLTGNSIYEEKAARAMSYIWKQRNRFSDLVGTVINVHSGEWVRRESGVGAGIDSYYEYLWKAYGLLGEPVYLHRFQTHYSAVERYLGGFNSRAFPFSFLSVYMHRPSERSRNFMDALQAFWPGLQMTSGDMKAAVALHEMLYQVHRRHKLLPEAFTPDLDVHWAYHLLRPELIESTYLLYQATRDPYYLRVGSDILESLNRYARVPCGFAAIKDIRTMEHTDQMDSFVLAETFKYLYLLFSEPSELPLDMDKYILSTEAHLLPIGLPPVKSAHRGTRPASAHQDTANSTADFYFERDEQAEQLLHRTAQCKKPFEYGGEGTARRGRCPHGGLHSSHADADADAAAANHTCAPDEGEGLPQLEAIFRQMMGVAASGWWSRCSSFSRSDEEALLWSRIEAIRQPLRSIASVMLTQKGGGKKVQQQQKEEEEQSALPRTSESLISASEFRPDNLTHLQLIRRMGIVVKPTLDGKLLLHLDQTQAETPLMGLFGLTFLEQIIQLNQATPDSESSVLLTHTVAVLNPPYFGRLKFQAGPSRFGLYPGEEALNPTTGPQAPSEVARGTGWSDEEGQKAAAAGKVSSSPRTVWRPLTGPLVIAEPYDACSPIKNSGLYAPVQSGRAQNTSALRSEDAGEAGEREEADEQLTDTDLDAYRGPIAGAIALVTRGGCMFLDKARNLKEAGAAGGIIIDSTVGTSAAKYQLFSMSGDAPDDHSNGTLVNLPFVFLFNEEGETLRAAMAQRWRTSQQPAIGLISKEDDSPRIFSHALKALDTFSEAEGNTCYEILTNLKKEVSPDVCPSTHFFISALAHEGTQEPGWQFSLLADAVEEHILVVRVDDSDRYYSKDPTAWITLIDREWPISERTSDCKHLVLAMLEAVLSHTTDLESSFASNSSVVVSQNWISKINDCLLPISVQFASSKCDYKPPSVLHLSVCFRPTTCLR</sequence>
<evidence type="ECO:0000256" key="9">
    <source>
        <dbReference type="SAM" id="SignalP"/>
    </source>
</evidence>
<dbReference type="Pfam" id="PF02225">
    <property type="entry name" value="PA"/>
    <property type="match status" value="1"/>
</dbReference>
<accession>A0A0X3NYI0</accession>
<proteinExistence type="inferred from homology"/>
<keyword evidence="3" id="KW-0256">Endoplasmic reticulum</keyword>
<dbReference type="SUPFAM" id="SSF48225">
    <property type="entry name" value="Seven-hairpin glycosidases"/>
    <property type="match status" value="1"/>
</dbReference>
<dbReference type="GO" id="GO:0005509">
    <property type="term" value="F:calcium ion binding"/>
    <property type="evidence" value="ECO:0007669"/>
    <property type="project" value="InterPro"/>
</dbReference>
<feature type="signal peptide" evidence="9">
    <location>
        <begin position="1"/>
        <end position="26"/>
    </location>
</feature>
<keyword evidence="7" id="KW-0378">Hydrolase</keyword>
<comment type="subcellular location">
    <subcellularLocation>
        <location evidence="1">Endoplasmic reticulum</location>
    </subcellularLocation>
</comment>
<dbReference type="InterPro" id="IPR046450">
    <property type="entry name" value="PA_dom_sf"/>
</dbReference>
<dbReference type="InterPro" id="IPR012341">
    <property type="entry name" value="6hp_glycosidase-like_sf"/>
</dbReference>
<keyword evidence="6" id="KW-0479">Metal-binding</keyword>
<name>A0A0X3NYI0_SCHSO</name>
<reference evidence="11" key="1">
    <citation type="submission" date="2016-01" db="EMBL/GenBank/DDBJ databases">
        <title>Reference transcriptome for the parasite Schistocephalus solidus: insights into the molecular evolution of parasitism.</title>
        <authorList>
            <person name="Hebert F.O."/>
            <person name="Grambauer S."/>
            <person name="Barber I."/>
            <person name="Landry C.R."/>
            <person name="Aubin-Horth N."/>
        </authorList>
    </citation>
    <scope>NUCLEOTIDE SEQUENCE</scope>
</reference>
<keyword evidence="7" id="KW-0326">Glycosidase</keyword>
<keyword evidence="6" id="KW-0106">Calcium</keyword>
<feature type="binding site" evidence="6">
    <location>
        <position position="480"/>
    </location>
    <ligand>
        <name>Ca(2+)</name>
        <dbReference type="ChEBI" id="CHEBI:29108"/>
    </ligand>
</feature>
<comment type="cofactor">
    <cofactor evidence="6">
        <name>Ca(2+)</name>
        <dbReference type="ChEBI" id="CHEBI:29108"/>
    </cofactor>
</comment>
<evidence type="ECO:0000313" key="11">
    <source>
        <dbReference type="EMBL" id="JAP40772.1"/>
    </source>
</evidence>
<organism evidence="11">
    <name type="scientific">Schistocephalus solidus</name>
    <name type="common">Tapeworm</name>
    <dbReference type="NCBI Taxonomy" id="70667"/>
    <lineage>
        <taxon>Eukaryota</taxon>
        <taxon>Metazoa</taxon>
        <taxon>Spiralia</taxon>
        <taxon>Lophotrochozoa</taxon>
        <taxon>Platyhelminthes</taxon>
        <taxon>Cestoda</taxon>
        <taxon>Eucestoda</taxon>
        <taxon>Diphyllobothriidea</taxon>
        <taxon>Diphyllobothriidae</taxon>
        <taxon>Schistocephalus</taxon>
    </lineage>
</organism>
<evidence type="ECO:0000256" key="3">
    <source>
        <dbReference type="ARBA" id="ARBA00022824"/>
    </source>
</evidence>
<dbReference type="GO" id="GO:0044322">
    <property type="term" value="C:endoplasmic reticulum quality control compartment"/>
    <property type="evidence" value="ECO:0007669"/>
    <property type="project" value="GOC"/>
</dbReference>
<feature type="domain" description="PA" evidence="10">
    <location>
        <begin position="813"/>
        <end position="955"/>
    </location>
</feature>
<feature type="active site" description="Proton donor" evidence="5">
    <location>
        <position position="131"/>
    </location>
</feature>
<feature type="active site" description="Proton donor" evidence="5">
    <location>
        <position position="376"/>
    </location>
</feature>
<feature type="region of interest" description="Disordered" evidence="8">
    <location>
        <begin position="550"/>
        <end position="574"/>
    </location>
</feature>
<evidence type="ECO:0000259" key="10">
    <source>
        <dbReference type="Pfam" id="PF02225"/>
    </source>
</evidence>
<dbReference type="InterPro" id="IPR036026">
    <property type="entry name" value="Seven-hairpin_glycosidases"/>
</dbReference>
<dbReference type="SUPFAM" id="SSF52025">
    <property type="entry name" value="PA domain"/>
    <property type="match status" value="1"/>
</dbReference>
<dbReference type="EMBL" id="GEEE01022453">
    <property type="protein sequence ID" value="JAP40772.1"/>
    <property type="molecule type" value="Transcribed_RNA"/>
</dbReference>
<evidence type="ECO:0000256" key="8">
    <source>
        <dbReference type="SAM" id="MobiDB-lite"/>
    </source>
</evidence>
<dbReference type="InterPro" id="IPR001382">
    <property type="entry name" value="Glyco_hydro_47"/>
</dbReference>
<feature type="region of interest" description="Disordered" evidence="8">
    <location>
        <begin position="637"/>
        <end position="660"/>
    </location>
</feature>
<dbReference type="PANTHER" id="PTHR45679:SF2">
    <property type="entry name" value="ER DEGRADATION-ENHANCING ALPHA-MANNOSIDASE-LIKE PROTEIN 3"/>
    <property type="match status" value="1"/>
</dbReference>
<gene>
    <name evidence="11" type="ORF">TR117174</name>
</gene>
<feature type="region of interest" description="Disordered" evidence="8">
    <location>
        <begin position="839"/>
        <end position="865"/>
    </location>
</feature>
<dbReference type="PANTHER" id="PTHR45679">
    <property type="entry name" value="ER DEGRADATION-ENHANCING ALPHA-MANNOSIDASE-LIKE PROTEIN 2"/>
    <property type="match status" value="1"/>
</dbReference>
<dbReference type="Gene3D" id="3.50.30.30">
    <property type="match status" value="1"/>
</dbReference>
<dbReference type="PRINTS" id="PR00747">
    <property type="entry name" value="GLYHDRLASE47"/>
</dbReference>
<dbReference type="InterPro" id="IPR003137">
    <property type="entry name" value="PA_domain"/>
</dbReference>
<feature type="region of interest" description="Disordered" evidence="8">
    <location>
        <begin position="765"/>
        <end position="805"/>
    </location>
</feature>
<evidence type="ECO:0000256" key="5">
    <source>
        <dbReference type="PIRSR" id="PIRSR601382-1"/>
    </source>
</evidence>
<evidence type="ECO:0000256" key="7">
    <source>
        <dbReference type="RuleBase" id="RU361193"/>
    </source>
</evidence>
<evidence type="ECO:0000256" key="6">
    <source>
        <dbReference type="PIRSR" id="PIRSR601382-2"/>
    </source>
</evidence>
<dbReference type="EC" id="3.2.1.-" evidence="7"/>
<dbReference type="AlphaFoldDB" id="A0A0X3NYI0"/>
<dbReference type="InterPro" id="IPR044674">
    <property type="entry name" value="EDEM1/2/3"/>
</dbReference>
<comment type="similarity">
    <text evidence="2 7">Belongs to the glycosyl hydrolase 47 family.</text>
</comment>